<gene>
    <name evidence="1" type="ORF">APZ42_023775</name>
</gene>
<organism evidence="1 2">
    <name type="scientific">Daphnia magna</name>
    <dbReference type="NCBI Taxonomy" id="35525"/>
    <lineage>
        <taxon>Eukaryota</taxon>
        <taxon>Metazoa</taxon>
        <taxon>Ecdysozoa</taxon>
        <taxon>Arthropoda</taxon>
        <taxon>Crustacea</taxon>
        <taxon>Branchiopoda</taxon>
        <taxon>Diplostraca</taxon>
        <taxon>Cladocera</taxon>
        <taxon>Anomopoda</taxon>
        <taxon>Daphniidae</taxon>
        <taxon>Daphnia</taxon>
    </lineage>
</organism>
<name>A0A164U3U7_9CRUS</name>
<accession>A0A164U3U7</accession>
<dbReference type="EMBL" id="LRGB01001581">
    <property type="protein sequence ID" value="KZS11035.1"/>
    <property type="molecule type" value="Genomic_DNA"/>
</dbReference>
<dbReference type="AlphaFoldDB" id="A0A164U3U7"/>
<dbReference type="Proteomes" id="UP000076858">
    <property type="component" value="Unassembled WGS sequence"/>
</dbReference>
<reference evidence="1 2" key="1">
    <citation type="submission" date="2016-03" db="EMBL/GenBank/DDBJ databases">
        <title>EvidentialGene: Evidence-directed Construction of Genes on Genomes.</title>
        <authorList>
            <person name="Gilbert D.G."/>
            <person name="Choi J.-H."/>
            <person name="Mockaitis K."/>
            <person name="Colbourne J."/>
            <person name="Pfrender M."/>
        </authorList>
    </citation>
    <scope>NUCLEOTIDE SEQUENCE [LARGE SCALE GENOMIC DNA]</scope>
    <source>
        <strain evidence="1 2">Xinb3</strain>
        <tissue evidence="1">Complete organism</tissue>
    </source>
</reference>
<keyword evidence="2" id="KW-1185">Reference proteome</keyword>
<proteinExistence type="predicted"/>
<evidence type="ECO:0000313" key="1">
    <source>
        <dbReference type="EMBL" id="KZS11035.1"/>
    </source>
</evidence>
<sequence length="296" mass="33849">MNSSIMPPPFSEEEGRRATAITTEMLVCMNSHFAPALRFLANPHGLLPDLDVYAFLLELKRQCEEDSHFLKNSGSSGNFFTLAQIDLAIEGRNAAVHGRHSQVLTKWNEYLRSWRYITRKIGQESYLDKIHQDSIRINRIANSSHGNNIPTNYATSRQGRDAATMLINEMIVAMNSQFAPALVSFCRQIQLSPYLNRFGSVLDVDVQGHIRALKDKCCKDREFLANQGTGNNSFTRRQLALSLLARNAVAHGKRQQVLAKWRVFMNSWIYILRKIGKDEHADQLERIFDFMCEIEK</sequence>
<protein>
    <submittedName>
        <fullName evidence="1">Uncharacterized protein</fullName>
    </submittedName>
</protein>
<evidence type="ECO:0000313" key="2">
    <source>
        <dbReference type="Proteomes" id="UP000076858"/>
    </source>
</evidence>
<comment type="caution">
    <text evidence="1">The sequence shown here is derived from an EMBL/GenBank/DDBJ whole genome shotgun (WGS) entry which is preliminary data.</text>
</comment>